<name>A0A1E5E1U7_9VIBR</name>
<dbReference type="PANTHER" id="PTHR42855:SF2">
    <property type="entry name" value="DRUG RESISTANCE ABC TRANSPORTER,ATP-BINDING PROTEIN"/>
    <property type="match status" value="1"/>
</dbReference>
<dbReference type="EMBL" id="AJYK02000064">
    <property type="protein sequence ID" value="OEF25287.1"/>
    <property type="molecule type" value="Genomic_DNA"/>
</dbReference>
<dbReference type="SUPFAM" id="SSF52540">
    <property type="entry name" value="P-loop containing nucleoside triphosphate hydrolases"/>
    <property type="match status" value="2"/>
</dbReference>
<dbReference type="GO" id="GO:0005524">
    <property type="term" value="F:ATP binding"/>
    <property type="evidence" value="ECO:0007669"/>
    <property type="project" value="UniProtKB-KW"/>
</dbReference>
<evidence type="ECO:0000259" key="3">
    <source>
        <dbReference type="PROSITE" id="PS50893"/>
    </source>
</evidence>
<dbReference type="PROSITE" id="PS00211">
    <property type="entry name" value="ABC_TRANSPORTER_1"/>
    <property type="match status" value="1"/>
</dbReference>
<protein>
    <submittedName>
        <fullName evidence="4">Multidrug ABC transporter ATP-binding protein</fullName>
    </submittedName>
</protein>
<feature type="domain" description="ABC transporter" evidence="3">
    <location>
        <begin position="316"/>
        <end position="513"/>
    </location>
</feature>
<sequence>MSLLNIQNLTYHIGEKTLYQHADFSLFAGEHVGITGANGVGKSTLLKLLQTELLPDSGDIIWQPSIKIGYLDQHAQMDGLVSVRDYLRTAFSELYLLEAEMMSIYACLEKSTSQSHLNRAAVIQTQLESQSFYGIDNKIDAVAEGLGIVAFGMHTQLAQLSGGQRHKVMLATLLLMSPDVLLLDEPTNYLDVVHIRWLVEYLNGFEGAFMVVSHDQAFLNSIATHICDIDRQTIRKYKGNVEKSMAQKANDDAAYVKQYQAQKKHIEKLESFIAKNGAGVNASIANGRKKQLTRIERLAAPEQYKTISFMFKSAALNTQEVVKTSDLMIGYSQPLMPAMTLNIARGEKVAITGFNGIGKSTLLKTLVGELAPLFGRVELSLGLKLGYFEQELHWPYPEMTPVNLIKSACNGMDDKTARQQLARFGVSGKLAIQPIESLSGGEQTKVKLCRLALNPTNLLVLDEPTTHLDITVKEALKQALVAYSGTVIVVSHEQSFVADWPDRVVNIQSMVIA</sequence>
<reference evidence="4 5" key="1">
    <citation type="journal article" date="2012" name="Science">
        <title>Ecological populations of bacteria act as socially cohesive units of antibiotic production and resistance.</title>
        <authorList>
            <person name="Cordero O.X."/>
            <person name="Wildschutte H."/>
            <person name="Kirkup B."/>
            <person name="Proehl S."/>
            <person name="Ngo L."/>
            <person name="Hussain F."/>
            <person name="Le Roux F."/>
            <person name="Mincer T."/>
            <person name="Polz M.F."/>
        </authorList>
    </citation>
    <scope>NUCLEOTIDE SEQUENCE [LARGE SCALE GENOMIC DNA]</scope>
    <source>
        <strain evidence="4 5">1S-45</strain>
    </source>
</reference>
<evidence type="ECO:0000256" key="1">
    <source>
        <dbReference type="ARBA" id="ARBA00022741"/>
    </source>
</evidence>
<dbReference type="eggNOG" id="COG0488">
    <property type="taxonomic scope" value="Bacteria"/>
</dbReference>
<dbReference type="OrthoDB" id="5592724at2"/>
<dbReference type="PROSITE" id="PS50893">
    <property type="entry name" value="ABC_TRANSPORTER_2"/>
    <property type="match status" value="2"/>
</dbReference>
<keyword evidence="2 4" id="KW-0067">ATP-binding</keyword>
<dbReference type="Proteomes" id="UP000094070">
    <property type="component" value="Unassembled WGS sequence"/>
</dbReference>
<evidence type="ECO:0000256" key="2">
    <source>
        <dbReference type="ARBA" id="ARBA00022840"/>
    </source>
</evidence>
<dbReference type="InterPro" id="IPR003593">
    <property type="entry name" value="AAA+_ATPase"/>
</dbReference>
<dbReference type="Pfam" id="PF12848">
    <property type="entry name" value="ABC_tran_Xtn"/>
    <property type="match status" value="1"/>
</dbReference>
<dbReference type="STRING" id="1188252.A1QC_09320"/>
<gene>
    <name evidence="4" type="ORF">A1QC_09320</name>
</gene>
<feature type="domain" description="ABC transporter" evidence="3">
    <location>
        <begin position="4"/>
        <end position="256"/>
    </location>
</feature>
<dbReference type="Gene3D" id="3.40.50.300">
    <property type="entry name" value="P-loop containing nucleotide triphosphate hydrolases"/>
    <property type="match status" value="2"/>
</dbReference>
<comment type="caution">
    <text evidence="4">The sequence shown here is derived from an EMBL/GenBank/DDBJ whole genome shotgun (WGS) entry which is preliminary data.</text>
</comment>
<keyword evidence="5" id="KW-1185">Reference proteome</keyword>
<dbReference type="Pfam" id="PF00005">
    <property type="entry name" value="ABC_tran"/>
    <property type="match status" value="2"/>
</dbReference>
<dbReference type="AlphaFoldDB" id="A0A1E5E1U7"/>
<keyword evidence="1" id="KW-0547">Nucleotide-binding</keyword>
<dbReference type="InterPro" id="IPR051309">
    <property type="entry name" value="ABCF_ATPase"/>
</dbReference>
<dbReference type="CDD" id="cd03221">
    <property type="entry name" value="ABCF_EF-3"/>
    <property type="match status" value="2"/>
</dbReference>
<dbReference type="InterPro" id="IPR027417">
    <property type="entry name" value="P-loop_NTPase"/>
</dbReference>
<dbReference type="GO" id="GO:0016887">
    <property type="term" value="F:ATP hydrolysis activity"/>
    <property type="evidence" value="ECO:0007669"/>
    <property type="project" value="InterPro"/>
</dbReference>
<dbReference type="RefSeq" id="WP_017023903.1">
    <property type="nucleotide sequence ID" value="NZ_AJYK02000064.1"/>
</dbReference>
<proteinExistence type="predicted"/>
<organism evidence="4 5">
    <name type="scientific">Vibrio rumoiensis 1S-45</name>
    <dbReference type="NCBI Taxonomy" id="1188252"/>
    <lineage>
        <taxon>Bacteria</taxon>
        <taxon>Pseudomonadati</taxon>
        <taxon>Pseudomonadota</taxon>
        <taxon>Gammaproteobacteria</taxon>
        <taxon>Vibrionales</taxon>
        <taxon>Vibrionaceae</taxon>
        <taxon>Vibrio</taxon>
    </lineage>
</organism>
<dbReference type="InterPro" id="IPR003439">
    <property type="entry name" value="ABC_transporter-like_ATP-bd"/>
</dbReference>
<dbReference type="SMART" id="SM00382">
    <property type="entry name" value="AAA"/>
    <property type="match status" value="2"/>
</dbReference>
<evidence type="ECO:0000313" key="4">
    <source>
        <dbReference type="EMBL" id="OEF25287.1"/>
    </source>
</evidence>
<accession>A0A1E5E1U7</accession>
<dbReference type="PANTHER" id="PTHR42855">
    <property type="entry name" value="ABC TRANSPORTER ATP-BINDING SUBUNIT"/>
    <property type="match status" value="1"/>
</dbReference>
<evidence type="ECO:0000313" key="5">
    <source>
        <dbReference type="Proteomes" id="UP000094070"/>
    </source>
</evidence>
<dbReference type="InterPro" id="IPR017871">
    <property type="entry name" value="ABC_transporter-like_CS"/>
</dbReference>
<dbReference type="FunFam" id="3.40.50.300:FF:000011">
    <property type="entry name" value="Putative ABC transporter ATP-binding component"/>
    <property type="match status" value="1"/>
</dbReference>
<dbReference type="InterPro" id="IPR032781">
    <property type="entry name" value="ABC_tran_Xtn"/>
</dbReference>